<evidence type="ECO:0000313" key="2">
    <source>
        <dbReference type="EMBL" id="MFD1121980.1"/>
    </source>
</evidence>
<evidence type="ECO:0000256" key="1">
    <source>
        <dbReference type="SAM" id="MobiDB-lite"/>
    </source>
</evidence>
<proteinExistence type="predicted"/>
<reference evidence="3" key="1">
    <citation type="journal article" date="2019" name="Int. J. Syst. Evol. Microbiol.">
        <title>The Global Catalogue of Microorganisms (GCM) 10K type strain sequencing project: providing services to taxonomists for standard genome sequencing and annotation.</title>
        <authorList>
            <consortium name="The Broad Institute Genomics Platform"/>
            <consortium name="The Broad Institute Genome Sequencing Center for Infectious Disease"/>
            <person name="Wu L."/>
            <person name="Ma J."/>
        </authorList>
    </citation>
    <scope>NUCLEOTIDE SEQUENCE [LARGE SCALE GENOMIC DNA]</scope>
    <source>
        <strain evidence="3">CCUG 58411</strain>
    </source>
</reference>
<evidence type="ECO:0000313" key="3">
    <source>
        <dbReference type="Proteomes" id="UP001597206"/>
    </source>
</evidence>
<dbReference type="Proteomes" id="UP001597206">
    <property type="component" value="Unassembled WGS sequence"/>
</dbReference>
<feature type="compositionally biased region" description="Low complexity" evidence="1">
    <location>
        <begin position="98"/>
        <end position="130"/>
    </location>
</feature>
<accession>A0ABW3PI77</accession>
<keyword evidence="3" id="KW-1185">Reference proteome</keyword>
<name>A0ABW3PI77_9PROT</name>
<feature type="region of interest" description="Disordered" evidence="1">
    <location>
        <begin position="98"/>
        <end position="142"/>
    </location>
</feature>
<sequence length="211" mass="23235">MRLLTYLFLMALLPGCGEVSYKRGGSQQDIDRAHQACRGSGNQLAACLAEQGWQKPQVDAMDPLFATIETRDNHQEVISKPSPFIEITPDKKEKPVAAAVAKTPQNSAATTTKPTEKAAPTAAATTTNTNAEDKTDKAATHSTVNDGPDVTYAINSWWKMGAFPDKLKRDQVSCEKKLGPDYLPDYKTQTFKRAFVVCMHDLGWMAIRNMK</sequence>
<protein>
    <recommendedName>
        <fullName evidence="4">Lipoprotein</fullName>
    </recommendedName>
</protein>
<organism evidence="2 3">
    <name type="scientific">Methylophilus flavus</name>
    <dbReference type="NCBI Taxonomy" id="640084"/>
    <lineage>
        <taxon>Bacteria</taxon>
        <taxon>Pseudomonadati</taxon>
        <taxon>Pseudomonadota</taxon>
        <taxon>Betaproteobacteria</taxon>
        <taxon>Nitrosomonadales</taxon>
        <taxon>Methylophilaceae</taxon>
        <taxon>Methylophilus</taxon>
    </lineage>
</organism>
<dbReference type="EMBL" id="JBHTLN010000001">
    <property type="protein sequence ID" value="MFD1121980.1"/>
    <property type="molecule type" value="Genomic_DNA"/>
</dbReference>
<evidence type="ECO:0008006" key="4">
    <source>
        <dbReference type="Google" id="ProtNLM"/>
    </source>
</evidence>
<gene>
    <name evidence="2" type="ORF">ACFQ2T_05655</name>
</gene>
<dbReference type="RefSeq" id="WP_379031669.1">
    <property type="nucleotide sequence ID" value="NZ_JBHTLN010000001.1"/>
</dbReference>
<comment type="caution">
    <text evidence="2">The sequence shown here is derived from an EMBL/GenBank/DDBJ whole genome shotgun (WGS) entry which is preliminary data.</text>
</comment>